<keyword evidence="3" id="KW-0804">Transcription</keyword>
<keyword evidence="1" id="KW-0805">Transcription regulation</keyword>
<dbReference type="Pfam" id="PF12625">
    <property type="entry name" value="Arabinose_bd"/>
    <property type="match status" value="1"/>
</dbReference>
<evidence type="ECO:0000313" key="6">
    <source>
        <dbReference type="Proteomes" id="UP000319732"/>
    </source>
</evidence>
<keyword evidence="6" id="KW-1185">Reference proteome</keyword>
<dbReference type="SUPFAM" id="SSF46689">
    <property type="entry name" value="Homeodomain-like"/>
    <property type="match status" value="1"/>
</dbReference>
<dbReference type="GO" id="GO:0003700">
    <property type="term" value="F:DNA-binding transcription factor activity"/>
    <property type="evidence" value="ECO:0007669"/>
    <property type="project" value="InterPro"/>
</dbReference>
<evidence type="ECO:0000259" key="4">
    <source>
        <dbReference type="PROSITE" id="PS01124"/>
    </source>
</evidence>
<keyword evidence="2" id="KW-0238">DNA-binding</keyword>
<dbReference type="Gene3D" id="1.10.10.60">
    <property type="entry name" value="Homeodomain-like"/>
    <property type="match status" value="1"/>
</dbReference>
<proteinExistence type="predicted"/>
<dbReference type="Pfam" id="PF12833">
    <property type="entry name" value="HTH_18"/>
    <property type="match status" value="1"/>
</dbReference>
<dbReference type="OrthoDB" id="6816069at2"/>
<evidence type="ECO:0000256" key="1">
    <source>
        <dbReference type="ARBA" id="ARBA00023015"/>
    </source>
</evidence>
<dbReference type="EMBL" id="VHSG01000007">
    <property type="protein sequence ID" value="TQV82539.1"/>
    <property type="molecule type" value="Genomic_DNA"/>
</dbReference>
<evidence type="ECO:0000256" key="2">
    <source>
        <dbReference type="ARBA" id="ARBA00023125"/>
    </source>
</evidence>
<gene>
    <name evidence="5" type="ORF">FKG94_07340</name>
</gene>
<dbReference type="Proteomes" id="UP000319732">
    <property type="component" value="Unassembled WGS sequence"/>
</dbReference>
<dbReference type="PROSITE" id="PS01124">
    <property type="entry name" value="HTH_ARAC_FAMILY_2"/>
    <property type="match status" value="1"/>
</dbReference>
<dbReference type="RefSeq" id="WP_142903555.1">
    <property type="nucleotide sequence ID" value="NZ_ML660090.1"/>
</dbReference>
<dbReference type="InterPro" id="IPR009057">
    <property type="entry name" value="Homeodomain-like_sf"/>
</dbReference>
<dbReference type="PANTHER" id="PTHR47894:SF1">
    <property type="entry name" value="HTH-TYPE TRANSCRIPTIONAL REGULATOR VQSM"/>
    <property type="match status" value="1"/>
</dbReference>
<dbReference type="InterPro" id="IPR018060">
    <property type="entry name" value="HTH_AraC"/>
</dbReference>
<comment type="caution">
    <text evidence="5">The sequence shown here is derived from an EMBL/GenBank/DDBJ whole genome shotgun (WGS) entry which is preliminary data.</text>
</comment>
<protein>
    <submittedName>
        <fullName evidence="5">AraC family transcriptional regulator</fullName>
    </submittedName>
</protein>
<dbReference type="AlphaFoldDB" id="A0A545TZ90"/>
<reference evidence="5 6" key="1">
    <citation type="submission" date="2019-06" db="EMBL/GenBank/DDBJ databases">
        <title>Whole genome sequence for Cellvibrionaceae sp. R142.</title>
        <authorList>
            <person name="Wang G."/>
        </authorList>
    </citation>
    <scope>NUCLEOTIDE SEQUENCE [LARGE SCALE GENOMIC DNA]</scope>
    <source>
        <strain evidence="5 6">R142</strain>
    </source>
</reference>
<organism evidence="5 6">
    <name type="scientific">Exilibacterium tricleocarpae</name>
    <dbReference type="NCBI Taxonomy" id="2591008"/>
    <lineage>
        <taxon>Bacteria</taxon>
        <taxon>Pseudomonadati</taxon>
        <taxon>Pseudomonadota</taxon>
        <taxon>Gammaproteobacteria</taxon>
        <taxon>Cellvibrionales</taxon>
        <taxon>Cellvibrionaceae</taxon>
        <taxon>Exilibacterium</taxon>
    </lineage>
</organism>
<sequence>MNFDHIANRYVSLLLDSAAAAGFDRTALERAAQIDTASLNDFNGVTPLPAFYKLIDRLVVKRPDFGMTFGKVLTISTTGQLAELLMSSKTLKDACLYALRFYALADFPLRIEVKSCSEVIVAELCLPHDCVYDRRRFFAEFTLVSWMRHIQFLIQGRFLFSHLNLAYPAPAYADQYRKLLSPVVEFGGEQTMVGFCERDLERPVISANAIVEQMQLESCRQKLRQRGDTSLFSDRIRQLLLRNSRPLTLEQIADQLNMATRTIRKHLRKEQVSYRQILQSVQRQKACQYLVTQKLPVEKVANLLGYNDCANFRRAFKMWTGITPAAYQQRVSLQGSAGRN</sequence>
<dbReference type="InterPro" id="IPR032687">
    <property type="entry name" value="AraC-type_N"/>
</dbReference>
<dbReference type="SMART" id="SM00342">
    <property type="entry name" value="HTH_ARAC"/>
    <property type="match status" value="1"/>
</dbReference>
<feature type="domain" description="HTH araC/xylS-type" evidence="4">
    <location>
        <begin position="234"/>
        <end position="330"/>
    </location>
</feature>
<dbReference type="GO" id="GO:0000976">
    <property type="term" value="F:transcription cis-regulatory region binding"/>
    <property type="evidence" value="ECO:0007669"/>
    <property type="project" value="TreeGrafter"/>
</dbReference>
<accession>A0A545TZ90</accession>
<name>A0A545TZ90_9GAMM</name>
<dbReference type="PANTHER" id="PTHR47894">
    <property type="entry name" value="HTH-TYPE TRANSCRIPTIONAL REGULATOR GADX"/>
    <property type="match status" value="1"/>
</dbReference>
<evidence type="ECO:0000256" key="3">
    <source>
        <dbReference type="ARBA" id="ARBA00023163"/>
    </source>
</evidence>
<evidence type="ECO:0000313" key="5">
    <source>
        <dbReference type="EMBL" id="TQV82539.1"/>
    </source>
</evidence>
<dbReference type="GO" id="GO:0005829">
    <property type="term" value="C:cytosol"/>
    <property type="evidence" value="ECO:0007669"/>
    <property type="project" value="TreeGrafter"/>
</dbReference>